<name>A0A9P4K1Y2_9PLEO</name>
<keyword evidence="2 3" id="KW-0040">ANK repeat</keyword>
<dbReference type="PANTHER" id="PTHR24198">
    <property type="entry name" value="ANKYRIN REPEAT AND PROTEIN KINASE DOMAIN-CONTAINING PROTEIN"/>
    <property type="match status" value="1"/>
</dbReference>
<feature type="non-terminal residue" evidence="4">
    <location>
        <position position="1"/>
    </location>
</feature>
<organism evidence="4 5">
    <name type="scientific">Lojkania enalia</name>
    <dbReference type="NCBI Taxonomy" id="147567"/>
    <lineage>
        <taxon>Eukaryota</taxon>
        <taxon>Fungi</taxon>
        <taxon>Dikarya</taxon>
        <taxon>Ascomycota</taxon>
        <taxon>Pezizomycotina</taxon>
        <taxon>Dothideomycetes</taxon>
        <taxon>Pleosporomycetidae</taxon>
        <taxon>Pleosporales</taxon>
        <taxon>Pleosporales incertae sedis</taxon>
        <taxon>Lojkania</taxon>
    </lineage>
</organism>
<comment type="caution">
    <text evidence="4">The sequence shown here is derived from an EMBL/GenBank/DDBJ whole genome shotgun (WGS) entry which is preliminary data.</text>
</comment>
<sequence>AAKAGYNRVLQECTNTGVDPNSRMLGQTALEYISFTSNTELVQILLDAGADINAPPVDQRGRTALQAAAGNGNIELVRILLDAGAGINAPPADQEGRTALQATAGNGDVELV</sequence>
<feature type="repeat" description="ANK" evidence="3">
    <location>
        <begin position="60"/>
        <end position="92"/>
    </location>
</feature>
<evidence type="ECO:0000313" key="4">
    <source>
        <dbReference type="EMBL" id="KAF2261444.1"/>
    </source>
</evidence>
<accession>A0A9P4K1Y2</accession>
<dbReference type="Pfam" id="PF12796">
    <property type="entry name" value="Ank_2"/>
    <property type="match status" value="1"/>
</dbReference>
<dbReference type="AlphaFoldDB" id="A0A9P4K1Y2"/>
<evidence type="ECO:0000256" key="3">
    <source>
        <dbReference type="PROSITE-ProRule" id="PRU00023"/>
    </source>
</evidence>
<evidence type="ECO:0000256" key="1">
    <source>
        <dbReference type="ARBA" id="ARBA00022737"/>
    </source>
</evidence>
<gene>
    <name evidence="4" type="ORF">CC78DRAFT_470250</name>
</gene>
<dbReference type="PROSITE" id="PS50297">
    <property type="entry name" value="ANK_REP_REGION"/>
    <property type="match status" value="2"/>
</dbReference>
<dbReference type="PANTHER" id="PTHR24198:SF165">
    <property type="entry name" value="ANKYRIN REPEAT-CONTAINING PROTEIN-RELATED"/>
    <property type="match status" value="1"/>
</dbReference>
<feature type="repeat" description="ANK" evidence="3">
    <location>
        <begin position="25"/>
        <end position="57"/>
    </location>
</feature>
<dbReference type="SUPFAM" id="SSF48403">
    <property type="entry name" value="Ankyrin repeat"/>
    <property type="match status" value="1"/>
</dbReference>
<dbReference type="InterPro" id="IPR002110">
    <property type="entry name" value="Ankyrin_rpt"/>
</dbReference>
<proteinExistence type="predicted"/>
<dbReference type="Proteomes" id="UP000800093">
    <property type="component" value="Unassembled WGS sequence"/>
</dbReference>
<dbReference type="EMBL" id="ML986657">
    <property type="protein sequence ID" value="KAF2261444.1"/>
    <property type="molecule type" value="Genomic_DNA"/>
</dbReference>
<evidence type="ECO:0000256" key="2">
    <source>
        <dbReference type="ARBA" id="ARBA00023043"/>
    </source>
</evidence>
<keyword evidence="5" id="KW-1185">Reference proteome</keyword>
<reference evidence="5" key="1">
    <citation type="journal article" date="2020" name="Stud. Mycol.">
        <title>101 Dothideomycetes genomes: A test case for predicting lifestyles and emergence of pathogens.</title>
        <authorList>
            <person name="Haridas S."/>
            <person name="Albert R."/>
            <person name="Binder M."/>
            <person name="Bloem J."/>
            <person name="LaButti K."/>
            <person name="Salamov A."/>
            <person name="Andreopoulos B."/>
            <person name="Baker S."/>
            <person name="Barry K."/>
            <person name="Bills G."/>
            <person name="Bluhm B."/>
            <person name="Cannon C."/>
            <person name="Castanera R."/>
            <person name="Culley D."/>
            <person name="Daum C."/>
            <person name="Ezra D."/>
            <person name="Gonzalez J."/>
            <person name="Henrissat B."/>
            <person name="Kuo A."/>
            <person name="Liang C."/>
            <person name="Lipzen A."/>
            <person name="Lutzoni F."/>
            <person name="Magnuson J."/>
            <person name="Mondo S."/>
            <person name="Nolan M."/>
            <person name="Ohm R."/>
            <person name="Pangilinan J."/>
            <person name="Park H.-J."/>
            <person name="Ramirez L."/>
            <person name="Alfaro M."/>
            <person name="Sun H."/>
            <person name="Tritt A."/>
            <person name="Yoshinaga Y."/>
            <person name="Zwiers L.-H."/>
            <person name="Turgeon B."/>
            <person name="Goodwin S."/>
            <person name="Spatafora J."/>
            <person name="Crous P."/>
            <person name="Grigoriev I."/>
        </authorList>
    </citation>
    <scope>NUCLEOTIDE SEQUENCE [LARGE SCALE GENOMIC DNA]</scope>
    <source>
        <strain evidence="5">CBS 304.66</strain>
    </source>
</reference>
<protein>
    <submittedName>
        <fullName evidence="4">Ankyrin</fullName>
    </submittedName>
</protein>
<dbReference type="SMART" id="SM00248">
    <property type="entry name" value="ANK"/>
    <property type="match status" value="2"/>
</dbReference>
<dbReference type="PROSITE" id="PS50088">
    <property type="entry name" value="ANK_REPEAT"/>
    <property type="match status" value="2"/>
</dbReference>
<dbReference type="InterPro" id="IPR036770">
    <property type="entry name" value="Ankyrin_rpt-contain_sf"/>
</dbReference>
<dbReference type="Gene3D" id="1.25.40.20">
    <property type="entry name" value="Ankyrin repeat-containing domain"/>
    <property type="match status" value="1"/>
</dbReference>
<dbReference type="OrthoDB" id="539213at2759"/>
<keyword evidence="1" id="KW-0677">Repeat</keyword>
<evidence type="ECO:0000313" key="5">
    <source>
        <dbReference type="Proteomes" id="UP000800093"/>
    </source>
</evidence>